<feature type="region of interest" description="Disordered" evidence="1">
    <location>
        <begin position="15"/>
        <end position="68"/>
    </location>
</feature>
<dbReference type="EMBL" id="BQNB010020833">
    <property type="protein sequence ID" value="GJU00121.1"/>
    <property type="molecule type" value="Genomic_DNA"/>
</dbReference>
<feature type="compositionally biased region" description="Basic and acidic residues" evidence="1">
    <location>
        <begin position="32"/>
        <end position="46"/>
    </location>
</feature>
<evidence type="ECO:0000313" key="2">
    <source>
        <dbReference type="EMBL" id="GJU00121.1"/>
    </source>
</evidence>
<evidence type="ECO:0000313" key="3">
    <source>
        <dbReference type="Proteomes" id="UP001151760"/>
    </source>
</evidence>
<feature type="compositionally biased region" description="Low complexity" evidence="1">
    <location>
        <begin position="19"/>
        <end position="31"/>
    </location>
</feature>
<proteinExistence type="predicted"/>
<keyword evidence="3" id="KW-1185">Reference proteome</keyword>
<comment type="caution">
    <text evidence="2">The sequence shown here is derived from an EMBL/GenBank/DDBJ whole genome shotgun (WGS) entry which is preliminary data.</text>
</comment>
<reference evidence="2" key="1">
    <citation type="journal article" date="2022" name="Int. J. Mol. Sci.">
        <title>Draft Genome of Tanacetum Coccineum: Genomic Comparison of Closely Related Tanacetum-Family Plants.</title>
        <authorList>
            <person name="Yamashiro T."/>
            <person name="Shiraishi A."/>
            <person name="Nakayama K."/>
            <person name="Satake H."/>
        </authorList>
    </citation>
    <scope>NUCLEOTIDE SEQUENCE</scope>
</reference>
<organism evidence="2 3">
    <name type="scientific">Tanacetum coccineum</name>
    <dbReference type="NCBI Taxonomy" id="301880"/>
    <lineage>
        <taxon>Eukaryota</taxon>
        <taxon>Viridiplantae</taxon>
        <taxon>Streptophyta</taxon>
        <taxon>Embryophyta</taxon>
        <taxon>Tracheophyta</taxon>
        <taxon>Spermatophyta</taxon>
        <taxon>Magnoliopsida</taxon>
        <taxon>eudicotyledons</taxon>
        <taxon>Gunneridae</taxon>
        <taxon>Pentapetalae</taxon>
        <taxon>asterids</taxon>
        <taxon>campanulids</taxon>
        <taxon>Asterales</taxon>
        <taxon>Asteraceae</taxon>
        <taxon>Asteroideae</taxon>
        <taxon>Anthemideae</taxon>
        <taxon>Anthemidinae</taxon>
        <taxon>Tanacetum</taxon>
    </lineage>
</organism>
<sequence length="103" mass="11935">MSLTSKSEQYHCATINFSPSQAQATSQQPTDDLLKQRSPKGEEVGRVSKRARNLVLTDSEDEEPEFSTRKVKQTLMTLFQNRLGYTHSYNKRHMLQEEQEEDN</sequence>
<gene>
    <name evidence="2" type="ORF">Tco_1110459</name>
</gene>
<protein>
    <submittedName>
        <fullName evidence="2">Uncharacterized protein</fullName>
    </submittedName>
</protein>
<name>A0ABQ5IJA8_9ASTR</name>
<evidence type="ECO:0000256" key="1">
    <source>
        <dbReference type="SAM" id="MobiDB-lite"/>
    </source>
</evidence>
<accession>A0ABQ5IJA8</accession>
<dbReference type="Proteomes" id="UP001151760">
    <property type="component" value="Unassembled WGS sequence"/>
</dbReference>
<reference evidence="2" key="2">
    <citation type="submission" date="2022-01" db="EMBL/GenBank/DDBJ databases">
        <authorList>
            <person name="Yamashiro T."/>
            <person name="Shiraishi A."/>
            <person name="Satake H."/>
            <person name="Nakayama K."/>
        </authorList>
    </citation>
    <scope>NUCLEOTIDE SEQUENCE</scope>
</reference>